<keyword evidence="5 12" id="KW-0812">Transmembrane</keyword>
<dbReference type="Gene3D" id="1.10.287.770">
    <property type="entry name" value="YojJ-like"/>
    <property type="match status" value="1"/>
</dbReference>
<evidence type="ECO:0000256" key="5">
    <source>
        <dbReference type="ARBA" id="ARBA00022692"/>
    </source>
</evidence>
<feature type="region of interest" description="Disordered" evidence="13">
    <location>
        <begin position="23"/>
        <end position="42"/>
    </location>
</feature>
<keyword evidence="8 12" id="KW-0406">Ion transport</keyword>
<dbReference type="GO" id="GO:0005886">
    <property type="term" value="C:plasma membrane"/>
    <property type="evidence" value="ECO:0007669"/>
    <property type="project" value="TreeGrafter"/>
</dbReference>
<evidence type="ECO:0000256" key="6">
    <source>
        <dbReference type="ARBA" id="ARBA00022989"/>
    </source>
</evidence>
<keyword evidence="7" id="KW-0915">Sodium</keyword>
<keyword evidence="11 12" id="KW-0407">Ion channel</keyword>
<evidence type="ECO:0000256" key="3">
    <source>
        <dbReference type="ARBA" id="ARBA00022448"/>
    </source>
</evidence>
<evidence type="ECO:0000256" key="8">
    <source>
        <dbReference type="ARBA" id="ARBA00023065"/>
    </source>
</evidence>
<organism evidence="15">
    <name type="scientific">Anopheles coluzzii</name>
    <name type="common">African malaria mosquito</name>
    <dbReference type="NCBI Taxonomy" id="1518534"/>
    <lineage>
        <taxon>Eukaryota</taxon>
        <taxon>Metazoa</taxon>
        <taxon>Ecdysozoa</taxon>
        <taxon>Arthropoda</taxon>
        <taxon>Hexapoda</taxon>
        <taxon>Insecta</taxon>
        <taxon>Pterygota</taxon>
        <taxon>Neoptera</taxon>
        <taxon>Endopterygota</taxon>
        <taxon>Diptera</taxon>
        <taxon>Nematocera</taxon>
        <taxon>Culicoidea</taxon>
        <taxon>Culicidae</taxon>
        <taxon>Anophelinae</taxon>
        <taxon>Anopheles</taxon>
    </lineage>
</organism>
<dbReference type="Pfam" id="PF00858">
    <property type="entry name" value="ASC"/>
    <property type="match status" value="1"/>
</dbReference>
<evidence type="ECO:0000256" key="4">
    <source>
        <dbReference type="ARBA" id="ARBA00022461"/>
    </source>
</evidence>
<evidence type="ECO:0000313" key="15">
    <source>
        <dbReference type="EnsemblMetazoa" id="ACOM032574-PA.1"/>
    </source>
</evidence>
<feature type="transmembrane region" description="Helical" evidence="14">
    <location>
        <begin position="494"/>
        <end position="516"/>
    </location>
</feature>
<comment type="similarity">
    <text evidence="2 12">Belongs to the amiloride-sensitive sodium channel (TC 1.A.6) family.</text>
</comment>
<comment type="subcellular location">
    <subcellularLocation>
        <location evidence="1">Membrane</location>
        <topology evidence="1">Multi-pass membrane protein</topology>
    </subcellularLocation>
</comment>
<evidence type="ECO:0000256" key="13">
    <source>
        <dbReference type="SAM" id="MobiDB-lite"/>
    </source>
</evidence>
<dbReference type="PRINTS" id="PR01078">
    <property type="entry name" value="AMINACHANNEL"/>
</dbReference>
<evidence type="ECO:0008006" key="16">
    <source>
        <dbReference type="Google" id="ProtNLM"/>
    </source>
</evidence>
<evidence type="ECO:0000256" key="10">
    <source>
        <dbReference type="ARBA" id="ARBA00023201"/>
    </source>
</evidence>
<evidence type="ECO:0000256" key="9">
    <source>
        <dbReference type="ARBA" id="ARBA00023136"/>
    </source>
</evidence>
<keyword evidence="3 12" id="KW-0813">Transport</keyword>
<dbReference type="AlphaFoldDB" id="A0A8W7PIW6"/>
<evidence type="ECO:0000256" key="1">
    <source>
        <dbReference type="ARBA" id="ARBA00004141"/>
    </source>
</evidence>
<proteinExistence type="inferred from homology"/>
<sequence>MYHHQTGSTTGSDTELRRTVNSSINRRERTNGNGCSPVAGTRSASVTSWFGKQLRGLCDITALHGYSQIVRDGYSMVERTVWTCAVVASTISAITLLMISWSWSVETPTVTVTESTNYPTWNLPFPAVTVCNLNKISASAARSRAESMRRPGNMTVDELAEMFRLFLHVTGLGDPDPVRYRLLHDIMLMNNLEIPQLIGEFTPPCGTLLERCMWKGTQWRCDNLFQVVNSTEGLCCSFNYYGLLKDNYPKKITVSVPKDPRRVMASGYQTGLSILLQPLAEDYHSTDVASYGFKVMIHSSYDYPDNDAEIKLVLAGTESFITLRPTATYATDDALDVAPSVRNCYSRQERVLGVMQRYSYVNCMVECRAANIYAKCGCVPYHLPNNGSMRNCEMKDMECVVRARDRYVTAVPTRNGSVERLSYGSVVAPCGCLPGCDKVQYPSEMVTGRMNRSFSFNAISFFKDIQLQNQSLVHIYLADLTATHFRKDIYQDSLGVLASFGGILGLFLGFSIITGFEMVYYFSIRLLFDAIAKKSDKRNASSAGQH</sequence>
<dbReference type="InterPro" id="IPR001873">
    <property type="entry name" value="ENaC"/>
</dbReference>
<evidence type="ECO:0000256" key="11">
    <source>
        <dbReference type="ARBA" id="ARBA00023303"/>
    </source>
</evidence>
<dbReference type="PANTHER" id="PTHR11690">
    <property type="entry name" value="AMILORIDE-SENSITIVE SODIUM CHANNEL-RELATED"/>
    <property type="match status" value="1"/>
</dbReference>
<keyword evidence="4 12" id="KW-0894">Sodium channel</keyword>
<dbReference type="Gene3D" id="2.60.470.10">
    <property type="entry name" value="Acid-sensing ion channels like domains"/>
    <property type="match status" value="1"/>
</dbReference>
<feature type="transmembrane region" description="Helical" evidence="14">
    <location>
        <begin position="81"/>
        <end position="103"/>
    </location>
</feature>
<keyword evidence="6 14" id="KW-1133">Transmembrane helix</keyword>
<accession>A0A8W7PIW6</accession>
<keyword evidence="10 12" id="KW-0739">Sodium transport</keyword>
<keyword evidence="9 14" id="KW-0472">Membrane</keyword>
<name>A0A8W7PIW6_ANOCL</name>
<dbReference type="EnsemblMetazoa" id="ACOM032574-RA">
    <property type="protein sequence ID" value="ACOM032574-PA.1"/>
    <property type="gene ID" value="ACOM032574"/>
</dbReference>
<evidence type="ECO:0000256" key="2">
    <source>
        <dbReference type="ARBA" id="ARBA00007193"/>
    </source>
</evidence>
<evidence type="ECO:0000256" key="12">
    <source>
        <dbReference type="RuleBase" id="RU000679"/>
    </source>
</evidence>
<dbReference type="GO" id="GO:0015280">
    <property type="term" value="F:ligand-gated sodium channel activity"/>
    <property type="evidence" value="ECO:0007669"/>
    <property type="project" value="TreeGrafter"/>
</dbReference>
<reference evidence="15" key="1">
    <citation type="submission" date="2022-08" db="UniProtKB">
        <authorList>
            <consortium name="EnsemblMetazoa"/>
        </authorList>
    </citation>
    <scope>IDENTIFICATION</scope>
</reference>
<evidence type="ECO:0000256" key="7">
    <source>
        <dbReference type="ARBA" id="ARBA00023053"/>
    </source>
</evidence>
<protein>
    <recommendedName>
        <fullName evidence="16">Sodium channel protein Nach</fullName>
    </recommendedName>
</protein>
<evidence type="ECO:0000256" key="14">
    <source>
        <dbReference type="SAM" id="Phobius"/>
    </source>
</evidence>
<dbReference type="PANTHER" id="PTHR11690:SF237">
    <property type="entry name" value="PICKPOCKET 16-RELATED"/>
    <property type="match status" value="1"/>
</dbReference>
<dbReference type="VEuPathDB" id="VectorBase:ACON2_040980"/>
<dbReference type="Proteomes" id="UP000075882">
    <property type="component" value="Unassembled WGS sequence"/>
</dbReference>